<organism evidence="8 9">
    <name type="scientific">Mya arenaria</name>
    <name type="common">Soft-shell clam</name>
    <dbReference type="NCBI Taxonomy" id="6604"/>
    <lineage>
        <taxon>Eukaryota</taxon>
        <taxon>Metazoa</taxon>
        <taxon>Spiralia</taxon>
        <taxon>Lophotrochozoa</taxon>
        <taxon>Mollusca</taxon>
        <taxon>Bivalvia</taxon>
        <taxon>Autobranchia</taxon>
        <taxon>Heteroconchia</taxon>
        <taxon>Euheterodonta</taxon>
        <taxon>Imparidentia</taxon>
        <taxon>Neoheterodontei</taxon>
        <taxon>Myida</taxon>
        <taxon>Myoidea</taxon>
        <taxon>Myidae</taxon>
        <taxon>Mya</taxon>
    </lineage>
</organism>
<dbReference type="EMBL" id="CP111026">
    <property type="protein sequence ID" value="WAR28602.1"/>
    <property type="molecule type" value="Genomic_DNA"/>
</dbReference>
<comment type="subcellular location">
    <subcellularLocation>
        <location evidence="1">Secreted</location>
    </subcellularLocation>
</comment>
<dbReference type="SMART" id="SM00209">
    <property type="entry name" value="TSP1"/>
    <property type="match status" value="3"/>
</dbReference>
<keyword evidence="5" id="KW-0677">Repeat</keyword>
<proteinExistence type="predicted"/>
<dbReference type="InterPro" id="IPR002172">
    <property type="entry name" value="LDrepeatLR_classA_rpt"/>
</dbReference>
<feature type="non-terminal residue" evidence="8">
    <location>
        <position position="309"/>
    </location>
</feature>
<feature type="non-terminal residue" evidence="8">
    <location>
        <position position="1"/>
    </location>
</feature>
<keyword evidence="9" id="KW-1185">Reference proteome</keyword>
<keyword evidence="6" id="KW-1015">Disulfide bond</keyword>
<keyword evidence="3" id="KW-0245">EGF-like domain</keyword>
<reference evidence="8" key="1">
    <citation type="submission" date="2022-11" db="EMBL/GenBank/DDBJ databases">
        <title>Centuries of genome instability and evolution in soft-shell clam transmissible cancer (bioRxiv).</title>
        <authorList>
            <person name="Hart S.F.M."/>
            <person name="Yonemitsu M.A."/>
            <person name="Giersch R.M."/>
            <person name="Beal B.F."/>
            <person name="Arriagada G."/>
            <person name="Davis B.W."/>
            <person name="Ostrander E.A."/>
            <person name="Goff S.P."/>
            <person name="Metzger M.J."/>
        </authorList>
    </citation>
    <scope>NUCLEOTIDE SEQUENCE</scope>
    <source>
        <strain evidence="8">MELC-2E11</strain>
        <tissue evidence="8">Siphon/mantle</tissue>
    </source>
</reference>
<evidence type="ECO:0000256" key="7">
    <source>
        <dbReference type="PROSITE-ProRule" id="PRU00124"/>
    </source>
</evidence>
<dbReference type="PANTHER" id="PTHR22906:SF43">
    <property type="entry name" value="PROPERDIN"/>
    <property type="match status" value="1"/>
</dbReference>
<evidence type="ECO:0000256" key="1">
    <source>
        <dbReference type="ARBA" id="ARBA00004613"/>
    </source>
</evidence>
<dbReference type="Pfam" id="PF00057">
    <property type="entry name" value="Ldl_recept_a"/>
    <property type="match status" value="1"/>
</dbReference>
<dbReference type="InterPro" id="IPR052065">
    <property type="entry name" value="Compl_asym_regulator"/>
</dbReference>
<dbReference type="CDD" id="cd00112">
    <property type="entry name" value="LDLa"/>
    <property type="match status" value="1"/>
</dbReference>
<dbReference type="Proteomes" id="UP001164746">
    <property type="component" value="Chromosome 15"/>
</dbReference>
<dbReference type="Gene3D" id="4.10.400.10">
    <property type="entry name" value="Low-density Lipoprotein Receptor"/>
    <property type="match status" value="1"/>
</dbReference>
<protein>
    <submittedName>
        <fullName evidence="8">HMCN1-like protein</fullName>
    </submittedName>
</protein>
<evidence type="ECO:0000256" key="6">
    <source>
        <dbReference type="ARBA" id="ARBA00023157"/>
    </source>
</evidence>
<evidence type="ECO:0000256" key="3">
    <source>
        <dbReference type="ARBA" id="ARBA00022536"/>
    </source>
</evidence>
<dbReference type="InterPro" id="IPR000884">
    <property type="entry name" value="TSP1_rpt"/>
</dbReference>
<keyword evidence="4" id="KW-0732">Signal</keyword>
<sequence length="309" mass="33779">HGIWSQWSDWNACPVTCANSTITRTRTCTDPAPVGDGMLCDGDDTETDTCVLDPCPMSRVKAVHACAHVSAVTRNRSGEERIALGHRPRRGHATKTIATFLTRELCLFGQLSFTLVIPPQDGNWGTWQEWQGCSVTCDTGVQRRYRQCDDPAPDFGGEPCTGLQSLRLFHYLSVAIDGAWGEWSENGCSATCGSGRSTKVRVCDNPAPSNGGNVCTGDTMIVESCIIRECTAEESSDSFGYGAGYLNKLIYDLPSKTSQSHIDPTFQSCPDGFFTCYSGRVTCIDEEFRCDCEEDCYDGSDENELWAGC</sequence>
<gene>
    <name evidence="8" type="ORF">MAR_014306</name>
</gene>
<comment type="caution">
    <text evidence="7">Lacks conserved residue(s) required for the propagation of feature annotation.</text>
</comment>
<dbReference type="InterPro" id="IPR036383">
    <property type="entry name" value="TSP1_rpt_sf"/>
</dbReference>
<dbReference type="SUPFAM" id="SSF82895">
    <property type="entry name" value="TSP-1 type 1 repeat"/>
    <property type="match status" value="3"/>
</dbReference>
<evidence type="ECO:0000256" key="5">
    <source>
        <dbReference type="ARBA" id="ARBA00022737"/>
    </source>
</evidence>
<dbReference type="Gene3D" id="2.20.100.10">
    <property type="entry name" value="Thrombospondin type-1 (TSP1) repeat"/>
    <property type="match status" value="3"/>
</dbReference>
<dbReference type="Pfam" id="PF00090">
    <property type="entry name" value="TSP_1"/>
    <property type="match status" value="3"/>
</dbReference>
<dbReference type="InterPro" id="IPR036055">
    <property type="entry name" value="LDL_receptor-like_sf"/>
</dbReference>
<evidence type="ECO:0000256" key="4">
    <source>
        <dbReference type="ARBA" id="ARBA00022729"/>
    </source>
</evidence>
<dbReference type="PANTHER" id="PTHR22906">
    <property type="entry name" value="PROPERDIN"/>
    <property type="match status" value="1"/>
</dbReference>
<name>A0ABY7G5M3_MYAAR</name>
<dbReference type="SMART" id="SM00192">
    <property type="entry name" value="LDLa"/>
    <property type="match status" value="1"/>
</dbReference>
<keyword evidence="2" id="KW-0964">Secreted</keyword>
<dbReference type="PRINTS" id="PR01705">
    <property type="entry name" value="TSP1REPEAT"/>
</dbReference>
<dbReference type="PROSITE" id="PS50068">
    <property type="entry name" value="LDLRA_2"/>
    <property type="match status" value="1"/>
</dbReference>
<evidence type="ECO:0000313" key="8">
    <source>
        <dbReference type="EMBL" id="WAR28602.1"/>
    </source>
</evidence>
<evidence type="ECO:0000256" key="2">
    <source>
        <dbReference type="ARBA" id="ARBA00022525"/>
    </source>
</evidence>
<dbReference type="SUPFAM" id="SSF57424">
    <property type="entry name" value="LDL receptor-like module"/>
    <property type="match status" value="1"/>
</dbReference>
<accession>A0ABY7G5M3</accession>
<dbReference type="PROSITE" id="PS50092">
    <property type="entry name" value="TSP1"/>
    <property type="match status" value="2"/>
</dbReference>
<evidence type="ECO:0000313" key="9">
    <source>
        <dbReference type="Proteomes" id="UP001164746"/>
    </source>
</evidence>